<sequence>MLRLTSLFAPKSLLTSIKLRSPQIKPWIGLTTLRLHSEQKPEKLYDVKDNIYTVPNALCVARIALTPVIGYLVVTEAHLAACNLFLIAGFTDLIDGQIARRFPSQRSFLGTMLDPVADKLLISTLFVTLGYSGLMPIPLSGLVILRDVLLLAGAFRHRFQTLQPPVTLKRYFDPSISSIEIKPTFASKLNTVLQIFSVAGALAAPVLLFEQHPLLISLWLLTAATTTYSGYQYIGGKAIKHVKPKDVN</sequence>
<comment type="catalytic activity">
    <reaction evidence="11">
        <text>a CDP-1,2-diacyl-sn-glycerol + a 1,2-diacyl-sn-glycero-3-phospho-(1'-sn-glycerol) = a cardiolipin + CMP + H(+)</text>
        <dbReference type="Rhea" id="RHEA:32931"/>
        <dbReference type="ChEBI" id="CHEBI:15378"/>
        <dbReference type="ChEBI" id="CHEBI:58332"/>
        <dbReference type="ChEBI" id="CHEBI:60377"/>
        <dbReference type="ChEBI" id="CHEBI:62237"/>
        <dbReference type="ChEBI" id="CHEBI:64716"/>
        <dbReference type="EC" id="2.7.8.41"/>
    </reaction>
</comment>
<evidence type="ECO:0000256" key="4">
    <source>
        <dbReference type="ARBA" id="ARBA00022692"/>
    </source>
</evidence>
<evidence type="ECO:0000313" key="15">
    <source>
        <dbReference type="WBParaSite" id="BXY_1038700.1"/>
    </source>
</evidence>
<keyword evidence="2" id="KW-0444">Lipid biosynthesis</keyword>
<proteinExistence type="predicted"/>
<dbReference type="InterPro" id="IPR050324">
    <property type="entry name" value="CDP-alcohol_PTase-I"/>
</dbReference>
<evidence type="ECO:0000256" key="8">
    <source>
        <dbReference type="ARBA" id="ARBA00023209"/>
    </source>
</evidence>
<dbReference type="Proteomes" id="UP000659654">
    <property type="component" value="Unassembled WGS sequence"/>
</dbReference>
<dbReference type="EMBL" id="CAJFDI010000005">
    <property type="protein sequence ID" value="CAD5230884.1"/>
    <property type="molecule type" value="Genomic_DNA"/>
</dbReference>
<dbReference type="EC" id="2.7.8.41" evidence="10"/>
<dbReference type="OrthoDB" id="10020554at2759"/>
<evidence type="ECO:0000256" key="1">
    <source>
        <dbReference type="ARBA" id="ARBA00004141"/>
    </source>
</evidence>
<dbReference type="GO" id="GO:0043337">
    <property type="term" value="F:cardiolipin synthase (CMP-forming)"/>
    <property type="evidence" value="ECO:0007669"/>
    <property type="project" value="UniProtKB-EC"/>
</dbReference>
<dbReference type="eggNOG" id="KOG1617">
    <property type="taxonomic scope" value="Eukaryota"/>
</dbReference>
<evidence type="ECO:0000256" key="5">
    <source>
        <dbReference type="ARBA" id="ARBA00022989"/>
    </source>
</evidence>
<evidence type="ECO:0000256" key="2">
    <source>
        <dbReference type="ARBA" id="ARBA00022516"/>
    </source>
</evidence>
<dbReference type="PANTHER" id="PTHR14269:SF60">
    <property type="entry name" value="CARDIOLIPIN SYNTHASE (CMP-FORMING)"/>
    <property type="match status" value="1"/>
</dbReference>
<evidence type="ECO:0000313" key="14">
    <source>
        <dbReference type="Proteomes" id="UP000659654"/>
    </source>
</evidence>
<keyword evidence="14" id="KW-1185">Reference proteome</keyword>
<reference evidence="15" key="1">
    <citation type="submission" date="2016-11" db="UniProtKB">
        <authorList>
            <consortium name="WormBaseParasite"/>
        </authorList>
    </citation>
    <scope>IDENTIFICATION</scope>
</reference>
<keyword evidence="6" id="KW-0443">Lipid metabolism</keyword>
<organism evidence="13 15">
    <name type="scientific">Bursaphelenchus xylophilus</name>
    <name type="common">Pinewood nematode worm</name>
    <name type="synonym">Aphelenchoides xylophilus</name>
    <dbReference type="NCBI Taxonomy" id="6326"/>
    <lineage>
        <taxon>Eukaryota</taxon>
        <taxon>Metazoa</taxon>
        <taxon>Ecdysozoa</taxon>
        <taxon>Nematoda</taxon>
        <taxon>Chromadorea</taxon>
        <taxon>Rhabditida</taxon>
        <taxon>Tylenchina</taxon>
        <taxon>Tylenchomorpha</taxon>
        <taxon>Aphelenchoidea</taxon>
        <taxon>Aphelenchoididae</taxon>
        <taxon>Bursaphelenchus</taxon>
    </lineage>
</organism>
<evidence type="ECO:0000256" key="10">
    <source>
        <dbReference type="ARBA" id="ARBA00039001"/>
    </source>
</evidence>
<dbReference type="EMBL" id="CAJFCV020000005">
    <property type="protein sequence ID" value="CAG9121964.1"/>
    <property type="molecule type" value="Genomic_DNA"/>
</dbReference>
<evidence type="ECO:0000256" key="3">
    <source>
        <dbReference type="ARBA" id="ARBA00022679"/>
    </source>
</evidence>
<evidence type="ECO:0000256" key="6">
    <source>
        <dbReference type="ARBA" id="ARBA00023098"/>
    </source>
</evidence>
<keyword evidence="3" id="KW-0808">Transferase</keyword>
<name>A0A1I7SBI8_BURXY</name>
<dbReference type="GO" id="GO:0005739">
    <property type="term" value="C:mitochondrion"/>
    <property type="evidence" value="ECO:0007669"/>
    <property type="project" value="TreeGrafter"/>
</dbReference>
<dbReference type="InterPro" id="IPR000462">
    <property type="entry name" value="CDP-OH_P_trans"/>
</dbReference>
<accession>A0A1I7SBI8</accession>
<keyword evidence="4" id="KW-0812">Transmembrane</keyword>
<dbReference type="SMR" id="A0A1I7SBI8"/>
<dbReference type="Gene3D" id="1.20.120.1760">
    <property type="match status" value="1"/>
</dbReference>
<keyword evidence="5" id="KW-1133">Transmembrane helix</keyword>
<dbReference type="GO" id="GO:0016020">
    <property type="term" value="C:membrane"/>
    <property type="evidence" value="ECO:0007669"/>
    <property type="project" value="UniProtKB-SubCell"/>
</dbReference>
<dbReference type="Proteomes" id="UP000582659">
    <property type="component" value="Unassembled WGS sequence"/>
</dbReference>
<dbReference type="AlphaFoldDB" id="A0A1I7SBI8"/>
<keyword evidence="9" id="KW-1208">Phospholipid metabolism</keyword>
<evidence type="ECO:0000313" key="13">
    <source>
        <dbReference type="Proteomes" id="UP000095284"/>
    </source>
</evidence>
<gene>
    <name evidence="12" type="ORF">BXYJ_LOCUS11204</name>
</gene>
<dbReference type="Proteomes" id="UP000095284">
    <property type="component" value="Unplaced"/>
</dbReference>
<reference evidence="12" key="2">
    <citation type="submission" date="2020-09" db="EMBL/GenBank/DDBJ databases">
        <authorList>
            <person name="Kikuchi T."/>
        </authorList>
    </citation>
    <scope>NUCLEOTIDE SEQUENCE</scope>
    <source>
        <strain evidence="12">Ka4C1</strain>
    </source>
</reference>
<evidence type="ECO:0000256" key="11">
    <source>
        <dbReference type="ARBA" id="ARBA00047433"/>
    </source>
</evidence>
<dbReference type="WBParaSite" id="BXY_1038700.1">
    <property type="protein sequence ID" value="BXY_1038700.1"/>
    <property type="gene ID" value="BXY_1038700"/>
</dbReference>
<dbReference type="Pfam" id="PF01066">
    <property type="entry name" value="CDP-OH_P_transf"/>
    <property type="match status" value="1"/>
</dbReference>
<dbReference type="GO" id="GO:0032049">
    <property type="term" value="P:cardiolipin biosynthetic process"/>
    <property type="evidence" value="ECO:0007669"/>
    <property type="project" value="TreeGrafter"/>
</dbReference>
<keyword evidence="8" id="KW-0594">Phospholipid biosynthesis</keyword>
<evidence type="ECO:0000256" key="9">
    <source>
        <dbReference type="ARBA" id="ARBA00023264"/>
    </source>
</evidence>
<keyword evidence="7" id="KW-0472">Membrane</keyword>
<dbReference type="PANTHER" id="PTHR14269">
    <property type="entry name" value="CDP-DIACYLGLYCEROL--GLYCEROL-3-PHOSPHATE 3-PHOSPHATIDYLTRANSFERASE-RELATED"/>
    <property type="match status" value="1"/>
</dbReference>
<protein>
    <recommendedName>
        <fullName evidence="10">cardiolipin synthase (CMP-forming)</fullName>
        <ecNumber evidence="10">2.7.8.41</ecNumber>
    </recommendedName>
</protein>
<evidence type="ECO:0000313" key="12">
    <source>
        <dbReference type="EMBL" id="CAD5230884.1"/>
    </source>
</evidence>
<dbReference type="InterPro" id="IPR043130">
    <property type="entry name" value="CDP-OH_PTrfase_TM_dom"/>
</dbReference>
<comment type="subcellular location">
    <subcellularLocation>
        <location evidence="1">Membrane</location>
        <topology evidence="1">Multi-pass membrane protein</topology>
    </subcellularLocation>
</comment>
<evidence type="ECO:0000256" key="7">
    <source>
        <dbReference type="ARBA" id="ARBA00023136"/>
    </source>
</evidence>